<accession>J7R365</accession>
<evidence type="ECO:0000313" key="2">
    <source>
        <dbReference type="EMBL" id="CCK69275.1"/>
    </source>
</evidence>
<evidence type="ECO:0000313" key="3">
    <source>
        <dbReference type="Proteomes" id="UP000006310"/>
    </source>
</evidence>
<dbReference type="GeneID" id="34524955"/>
<dbReference type="KEGG" id="kng:KNAG_0C01620"/>
<dbReference type="EMBL" id="HE978316">
    <property type="protein sequence ID" value="CCK69275.1"/>
    <property type="molecule type" value="Genomic_DNA"/>
</dbReference>
<dbReference type="eggNOG" id="ENOG502RZH0">
    <property type="taxonomic scope" value="Eukaryota"/>
</dbReference>
<dbReference type="HOGENOM" id="CLU_079711_0_0_1"/>
<protein>
    <submittedName>
        <fullName evidence="2">Uncharacterized protein</fullName>
    </submittedName>
</protein>
<dbReference type="OrthoDB" id="4070108at2759"/>
<dbReference type="Proteomes" id="UP000006310">
    <property type="component" value="Chromosome 3"/>
</dbReference>
<reference evidence="2 3" key="1">
    <citation type="journal article" date="2011" name="Proc. Natl. Acad. Sci. U.S.A.">
        <title>Evolutionary erosion of yeast sex chromosomes by mating-type switching accidents.</title>
        <authorList>
            <person name="Gordon J.L."/>
            <person name="Armisen D."/>
            <person name="Proux-Wera E."/>
            <person name="Oheigeartaigh S.S."/>
            <person name="Byrne K.P."/>
            <person name="Wolfe K.H."/>
        </authorList>
    </citation>
    <scope>NUCLEOTIDE SEQUENCE [LARGE SCALE GENOMIC DNA]</scope>
    <source>
        <strain evidence="3">ATCC MYA-139 / BCRC 22969 / CBS 8797 / CCRC 22969 / KCTC 17520 / NBRC 10181 / NCYC 3082</strain>
    </source>
</reference>
<proteinExistence type="predicted"/>
<organism evidence="2 3">
    <name type="scientific">Huiozyma naganishii (strain ATCC MYA-139 / BCRC 22969 / CBS 8797 / KCTC 17520 / NBRC 10181 / NCYC 3082 / Yp74L-3)</name>
    <name type="common">Yeast</name>
    <name type="synonym">Kazachstania naganishii</name>
    <dbReference type="NCBI Taxonomy" id="1071383"/>
    <lineage>
        <taxon>Eukaryota</taxon>
        <taxon>Fungi</taxon>
        <taxon>Dikarya</taxon>
        <taxon>Ascomycota</taxon>
        <taxon>Saccharomycotina</taxon>
        <taxon>Saccharomycetes</taxon>
        <taxon>Saccharomycetales</taxon>
        <taxon>Saccharomycetaceae</taxon>
        <taxon>Huiozyma</taxon>
    </lineage>
</organism>
<feature type="region of interest" description="Disordered" evidence="1">
    <location>
        <begin position="329"/>
        <end position="353"/>
    </location>
</feature>
<sequence>MQKEVIYLYGGENQPKVKLTCIAKAKDLQQLTAYFHELQNLYHLKFRCEETITENLKVECISHGAKEMDSWPFYIIDYDEVYDSFYIWKTNGKWELNKMVSAIYRVHSGSKQVNSTWRKYFLRDSRYKKHPMKNWLTLALNQLNVDWSHVNLDDFWIQFNVLFDLHQNDETVFNEFSFKSFISMSLLRAAIAENKRYVEEKLSQYYNSMKKNVGTANYNTMLENERKSHSGAEGNDSTVGSNETSPEFSLFPAEFSDGGSDDLNADAVDLNVETSGLYTYKRDRQDGKRNSISVPATNDQIFANFKSHFQNVVEDYEVFELRSKKGVPIQSRARRNSHKRVLQKNSKNSVSKA</sequence>
<feature type="region of interest" description="Disordered" evidence="1">
    <location>
        <begin position="225"/>
        <end position="245"/>
    </location>
</feature>
<dbReference type="AlphaFoldDB" id="J7R365"/>
<keyword evidence="3" id="KW-1185">Reference proteome</keyword>
<feature type="compositionally biased region" description="Polar residues" evidence="1">
    <location>
        <begin position="235"/>
        <end position="245"/>
    </location>
</feature>
<dbReference type="RefSeq" id="XP_022463521.1">
    <property type="nucleotide sequence ID" value="XM_022606868.1"/>
</dbReference>
<gene>
    <name evidence="2" type="primary">KNAG0C01620</name>
    <name evidence="2" type="ordered locus">KNAG_0C01620</name>
</gene>
<name>J7R365_HUIN7</name>
<reference evidence="3" key="2">
    <citation type="submission" date="2012-08" db="EMBL/GenBank/DDBJ databases">
        <title>Genome sequence of Kazachstania naganishii.</title>
        <authorList>
            <person name="Gordon J.L."/>
            <person name="Armisen D."/>
            <person name="Proux-Wera E."/>
            <person name="OhEigeartaigh S.S."/>
            <person name="Byrne K.P."/>
            <person name="Wolfe K.H."/>
        </authorList>
    </citation>
    <scope>NUCLEOTIDE SEQUENCE [LARGE SCALE GENOMIC DNA]</scope>
    <source>
        <strain evidence="3">ATCC MYA-139 / BCRC 22969 / CBS 8797 / CCRC 22969 / KCTC 17520 / NBRC 10181 / NCYC 3082</strain>
    </source>
</reference>
<feature type="compositionally biased region" description="Basic residues" evidence="1">
    <location>
        <begin position="332"/>
        <end position="342"/>
    </location>
</feature>
<feature type="compositionally biased region" description="Polar residues" evidence="1">
    <location>
        <begin position="343"/>
        <end position="353"/>
    </location>
</feature>
<evidence type="ECO:0000256" key="1">
    <source>
        <dbReference type="SAM" id="MobiDB-lite"/>
    </source>
</evidence>